<dbReference type="Proteomes" id="UP000604046">
    <property type="component" value="Unassembled WGS sequence"/>
</dbReference>
<evidence type="ECO:0000313" key="3">
    <source>
        <dbReference type="EMBL" id="CAE7249740.1"/>
    </source>
</evidence>
<dbReference type="EMBL" id="CAJNDS010001151">
    <property type="protein sequence ID" value="CAE7249740.1"/>
    <property type="molecule type" value="Genomic_DNA"/>
</dbReference>
<dbReference type="AlphaFoldDB" id="A0A812M2V9"/>
<protein>
    <recommendedName>
        <fullName evidence="2">Gamma-glutamylcyclotransferase AIG2-like domain-containing protein</fullName>
    </recommendedName>
</protein>
<dbReference type="OrthoDB" id="113620at2759"/>
<evidence type="ECO:0000313" key="4">
    <source>
        <dbReference type="Proteomes" id="UP000604046"/>
    </source>
</evidence>
<proteinExistence type="predicted"/>
<keyword evidence="4" id="KW-1185">Reference proteome</keyword>
<comment type="caution">
    <text evidence="3">The sequence shown here is derived from an EMBL/GenBank/DDBJ whole genome shotgun (WGS) entry which is preliminary data.</text>
</comment>
<evidence type="ECO:0000259" key="2">
    <source>
        <dbReference type="Pfam" id="PF06094"/>
    </source>
</evidence>
<name>A0A812M2V9_9DINO</name>
<feature type="non-terminal residue" evidence="3">
    <location>
        <position position="1"/>
    </location>
</feature>
<accession>A0A812M2V9</accession>
<feature type="non-terminal residue" evidence="3">
    <location>
        <position position="132"/>
    </location>
</feature>
<organism evidence="3 4">
    <name type="scientific">Symbiodinium natans</name>
    <dbReference type="NCBI Taxonomy" id="878477"/>
    <lineage>
        <taxon>Eukaryota</taxon>
        <taxon>Sar</taxon>
        <taxon>Alveolata</taxon>
        <taxon>Dinophyceae</taxon>
        <taxon>Suessiales</taxon>
        <taxon>Symbiodiniaceae</taxon>
        <taxon>Symbiodinium</taxon>
    </lineage>
</organism>
<dbReference type="Pfam" id="PF06094">
    <property type="entry name" value="GGACT"/>
    <property type="match status" value="1"/>
</dbReference>
<dbReference type="InterPro" id="IPR009288">
    <property type="entry name" value="AIG2-like_dom"/>
</dbReference>
<feature type="compositionally biased region" description="Low complexity" evidence="1">
    <location>
        <begin position="12"/>
        <end position="25"/>
    </location>
</feature>
<sequence>APSPGVRDAKGSKSSSKAPAGGSASPPAPKAPPRRKARAASTTGAPAGFFVYGTLRPDDDSKASWTKSFNEGMEAQVAYLPGASLYIDGRYPAVCLEETSCSVRGMLLTPPPDKAGLMASKLSEADQIEGYP</sequence>
<dbReference type="SUPFAM" id="SSF110857">
    <property type="entry name" value="Gamma-glutamyl cyclotransferase-like"/>
    <property type="match status" value="1"/>
</dbReference>
<dbReference type="Gene3D" id="3.10.490.10">
    <property type="entry name" value="Gamma-glutamyl cyclotransferase-like"/>
    <property type="match status" value="1"/>
</dbReference>
<feature type="region of interest" description="Disordered" evidence="1">
    <location>
        <begin position="1"/>
        <end position="43"/>
    </location>
</feature>
<evidence type="ECO:0000256" key="1">
    <source>
        <dbReference type="SAM" id="MobiDB-lite"/>
    </source>
</evidence>
<dbReference type="InterPro" id="IPR036568">
    <property type="entry name" value="GGCT-like_sf"/>
</dbReference>
<gene>
    <name evidence="3" type="ORF">SNAT2548_LOCUS12201</name>
</gene>
<feature type="domain" description="Gamma-glutamylcyclotransferase AIG2-like" evidence="2">
    <location>
        <begin position="49"/>
        <end position="112"/>
    </location>
</feature>
<reference evidence="3" key="1">
    <citation type="submission" date="2021-02" db="EMBL/GenBank/DDBJ databases">
        <authorList>
            <person name="Dougan E. K."/>
            <person name="Rhodes N."/>
            <person name="Thang M."/>
            <person name="Chan C."/>
        </authorList>
    </citation>
    <scope>NUCLEOTIDE SEQUENCE</scope>
</reference>